<reference evidence="1 2" key="1">
    <citation type="submission" date="2018-08" db="EMBL/GenBank/DDBJ databases">
        <title>Genomic investigation of the strawberry pathogen Phytophthora fragariae indicates pathogenicity is determined by transcriptional variation in three key races.</title>
        <authorList>
            <person name="Adams T.M."/>
            <person name="Armitage A.D."/>
            <person name="Sobczyk M.K."/>
            <person name="Bates H.J."/>
            <person name="Dunwell J.M."/>
            <person name="Nellist C.F."/>
            <person name="Harrison R.J."/>
        </authorList>
    </citation>
    <scope>NUCLEOTIDE SEQUENCE [LARGE SCALE GENOMIC DNA]</scope>
    <source>
        <strain evidence="1 2">NOV-71</strain>
    </source>
</reference>
<name>A0A6A3RS60_9STRA</name>
<sequence length="42" mass="4586">MAPSGALFMLAPTLYSTHTPTNLLSLLSRMRRGLPVILGTTW</sequence>
<dbReference type="AlphaFoldDB" id="A0A6A3RS60"/>
<comment type="caution">
    <text evidence="1">The sequence shown here is derived from an EMBL/GenBank/DDBJ whole genome shotgun (WGS) entry which is preliminary data.</text>
</comment>
<proteinExistence type="predicted"/>
<evidence type="ECO:0000313" key="1">
    <source>
        <dbReference type="EMBL" id="KAE9099306.1"/>
    </source>
</evidence>
<protein>
    <submittedName>
        <fullName evidence="1">Uncharacterized protein</fullName>
    </submittedName>
</protein>
<organism evidence="1 2">
    <name type="scientific">Phytophthora fragariae</name>
    <dbReference type="NCBI Taxonomy" id="53985"/>
    <lineage>
        <taxon>Eukaryota</taxon>
        <taxon>Sar</taxon>
        <taxon>Stramenopiles</taxon>
        <taxon>Oomycota</taxon>
        <taxon>Peronosporomycetes</taxon>
        <taxon>Peronosporales</taxon>
        <taxon>Peronosporaceae</taxon>
        <taxon>Phytophthora</taxon>
    </lineage>
</organism>
<gene>
    <name evidence="1" type="ORF">PF007_g15917</name>
</gene>
<accession>A0A6A3RS60</accession>
<dbReference type="Proteomes" id="UP000441208">
    <property type="component" value="Unassembled WGS sequence"/>
</dbReference>
<evidence type="ECO:0000313" key="2">
    <source>
        <dbReference type="Proteomes" id="UP000441208"/>
    </source>
</evidence>
<dbReference type="EMBL" id="QXFZ01001000">
    <property type="protein sequence ID" value="KAE9099306.1"/>
    <property type="molecule type" value="Genomic_DNA"/>
</dbReference>